<feature type="domain" description="Flagellin C-terminal" evidence="6">
    <location>
        <begin position="549"/>
        <end position="632"/>
    </location>
</feature>
<evidence type="ECO:0000259" key="5">
    <source>
        <dbReference type="Pfam" id="PF00669"/>
    </source>
</evidence>
<protein>
    <recommendedName>
        <fullName evidence="2 4">Flagellin</fullName>
    </recommendedName>
</protein>
<keyword evidence="7" id="KW-0282">Flagellum</keyword>
<proteinExistence type="inferred from homology"/>
<dbReference type="Gene3D" id="6.10.10.10">
    <property type="entry name" value="Flagellar export chaperone, C-terminal domain"/>
    <property type="match status" value="1"/>
</dbReference>
<comment type="caution">
    <text evidence="7">The sequence shown here is derived from an EMBL/GenBank/DDBJ whole genome shotgun (WGS) entry which is preliminary data.</text>
</comment>
<keyword evidence="7" id="KW-0969">Cilium</keyword>
<comment type="similarity">
    <text evidence="1 4">Belongs to the bacterial flagellin family.</text>
</comment>
<dbReference type="EMBL" id="JAGIKV010000010">
    <property type="protein sequence ID" value="MBP2246424.1"/>
    <property type="molecule type" value="Genomic_DNA"/>
</dbReference>
<dbReference type="PRINTS" id="PR00207">
    <property type="entry name" value="FLAGELLIN"/>
</dbReference>
<dbReference type="InterPro" id="IPR001492">
    <property type="entry name" value="Flagellin"/>
</dbReference>
<dbReference type="SUPFAM" id="SSF64518">
    <property type="entry name" value="Phase 1 flagellin"/>
    <property type="match status" value="1"/>
</dbReference>
<evidence type="ECO:0000256" key="3">
    <source>
        <dbReference type="ARBA" id="ARBA00023143"/>
    </source>
</evidence>
<sequence length="633" mass="68914">MNITNRLKNTNRSISESTSKLSSGLRINKAADDAAGLSISEKMRAQIRGMNQAERNIQDGISLIQTAESGLGNIQDPLLIRLRELAVQAANGSLTDSDRLIIQEEVRQIKEGINDIANNTYFNGINLLNNGSNEVVNQDGEIKPGSLSFITYVGENISTLGRSTLIGNSGNIQNAIGVEILSGINDQLTIKFDDAAYSINISAGVYRGSSTALYDDINSKLRAIGAPVELSNAYSHWDDTHMRTLLTSTISGNHKIEVEGTAFNEIFTEERTRSIRYEVLGREADFSIGYSVKSGVNDTLHIKDLGIDKVIVLAEGTYSRDELIDQLNNQFDSVGADILASFSPAFGVNVSDGPGNKHYILSLTHKSSGSPNAIQLVSGNALNPLFMRPVIPGDVWNPKTKSFLTTNLDLTNGIVINADSNRWEIGLERSINKTFILDEGSYSSSEFIDYLNSEFQKKSAGIIAVDDNGMLKFEREMNGSSYQITDFKITDISGNENGSSSDQTFLGLQVGSNQGATYKVQLADVRTKSIGVESINLSLQHEANNSLVQIDKAIEYVSSHRARFGAYQNALGHVLNNVMNASSNLSAAESKIRDADIAKEMMKNTKETVLLQATQAMLAQANQKSSDILQLLK</sequence>
<dbReference type="InterPro" id="IPR042187">
    <property type="entry name" value="Flagellin_C_sub2"/>
</dbReference>
<evidence type="ECO:0000313" key="7">
    <source>
        <dbReference type="EMBL" id="MBP2246424.1"/>
    </source>
</evidence>
<keyword evidence="3 4" id="KW-0975">Bacterial flagellum</keyword>
<comment type="subcellular location">
    <subcellularLocation>
        <location evidence="4">Secreted</location>
    </subcellularLocation>
    <subcellularLocation>
        <location evidence="4">Bacterial flagellum</location>
    </subcellularLocation>
</comment>
<reference evidence="7 8" key="1">
    <citation type="submission" date="2021-03" db="EMBL/GenBank/DDBJ databases">
        <title>Genomic Encyclopedia of Type Strains, Phase IV (KMG-IV): sequencing the most valuable type-strain genomes for metagenomic binning, comparative biology and taxonomic classification.</title>
        <authorList>
            <person name="Goeker M."/>
        </authorList>
    </citation>
    <scope>NUCLEOTIDE SEQUENCE [LARGE SCALE GENOMIC DNA]</scope>
    <source>
        <strain evidence="7 8">DSM 21292</strain>
    </source>
</reference>
<dbReference type="InterPro" id="IPR001029">
    <property type="entry name" value="Flagellin_N"/>
</dbReference>
<dbReference type="PANTHER" id="PTHR42792">
    <property type="entry name" value="FLAGELLIN"/>
    <property type="match status" value="1"/>
</dbReference>
<comment type="function">
    <text evidence="4">Flagellin is the subunit protein which polymerizes to form the filaments of bacterial flagella.</text>
</comment>
<dbReference type="PANTHER" id="PTHR42792:SF2">
    <property type="entry name" value="FLAGELLIN"/>
    <property type="match status" value="1"/>
</dbReference>
<name>A0ABS4RUK0_PAEXY</name>
<evidence type="ECO:0000313" key="8">
    <source>
        <dbReference type="Proteomes" id="UP000810207"/>
    </source>
</evidence>
<keyword evidence="4" id="KW-0964">Secreted</keyword>
<evidence type="ECO:0000259" key="6">
    <source>
        <dbReference type="Pfam" id="PF00700"/>
    </source>
</evidence>
<evidence type="ECO:0000256" key="4">
    <source>
        <dbReference type="RuleBase" id="RU362073"/>
    </source>
</evidence>
<dbReference type="Pfam" id="PF00700">
    <property type="entry name" value="Flagellin_C"/>
    <property type="match status" value="1"/>
</dbReference>
<keyword evidence="8" id="KW-1185">Reference proteome</keyword>
<dbReference type="Pfam" id="PF00669">
    <property type="entry name" value="Flagellin_N"/>
    <property type="match status" value="1"/>
</dbReference>
<evidence type="ECO:0000256" key="2">
    <source>
        <dbReference type="ARBA" id="ARBA00020110"/>
    </source>
</evidence>
<feature type="domain" description="Flagellin N-terminal" evidence="5">
    <location>
        <begin position="2"/>
        <end position="130"/>
    </location>
</feature>
<organism evidence="7 8">
    <name type="scientific">Paenibacillus xylanexedens</name>
    <dbReference type="NCBI Taxonomy" id="528191"/>
    <lineage>
        <taxon>Bacteria</taxon>
        <taxon>Bacillati</taxon>
        <taxon>Bacillota</taxon>
        <taxon>Bacilli</taxon>
        <taxon>Bacillales</taxon>
        <taxon>Paenibacillaceae</taxon>
        <taxon>Paenibacillus</taxon>
    </lineage>
</organism>
<keyword evidence="7" id="KW-0966">Cell projection</keyword>
<dbReference type="Gene3D" id="1.20.1330.10">
    <property type="entry name" value="f41 fragment of flagellin, N-terminal domain"/>
    <property type="match status" value="2"/>
</dbReference>
<dbReference type="InterPro" id="IPR046358">
    <property type="entry name" value="Flagellin_C"/>
</dbReference>
<dbReference type="Proteomes" id="UP000810207">
    <property type="component" value="Unassembled WGS sequence"/>
</dbReference>
<accession>A0ABS4RUK0</accession>
<evidence type="ECO:0000256" key="1">
    <source>
        <dbReference type="ARBA" id="ARBA00005709"/>
    </source>
</evidence>
<gene>
    <name evidence="7" type="ORF">J2Z28_003072</name>
</gene>